<evidence type="ECO:0000313" key="4">
    <source>
        <dbReference type="EMBL" id="TGO21174.1"/>
    </source>
</evidence>
<name>A0A4Z1F8W4_9HELO</name>
<dbReference type="Proteomes" id="UP000297910">
    <property type="component" value="Unassembled WGS sequence"/>
</dbReference>
<comment type="caution">
    <text evidence="4">The sequence shown here is derived from an EMBL/GenBank/DDBJ whole genome shotgun (WGS) entry which is preliminary data.</text>
</comment>
<keyword evidence="2" id="KW-0812">Transmembrane</keyword>
<feature type="chain" id="PRO_5021197898" evidence="3">
    <location>
        <begin position="20"/>
        <end position="375"/>
    </location>
</feature>
<feature type="transmembrane region" description="Helical" evidence="2">
    <location>
        <begin position="352"/>
        <end position="374"/>
    </location>
</feature>
<keyword evidence="5" id="KW-1185">Reference proteome</keyword>
<keyword evidence="2" id="KW-1133">Transmembrane helix</keyword>
<keyword evidence="3" id="KW-0732">Signal</keyword>
<feature type="compositionally biased region" description="Low complexity" evidence="1">
    <location>
        <begin position="258"/>
        <end position="283"/>
    </location>
</feature>
<gene>
    <name evidence="4" type="ORF">BPAE_0235g00030</name>
</gene>
<evidence type="ECO:0000313" key="5">
    <source>
        <dbReference type="Proteomes" id="UP000297910"/>
    </source>
</evidence>
<accession>A0A4Z1F8W4</accession>
<evidence type="ECO:0000256" key="1">
    <source>
        <dbReference type="SAM" id="MobiDB-lite"/>
    </source>
</evidence>
<evidence type="ECO:0000256" key="2">
    <source>
        <dbReference type="SAM" id="Phobius"/>
    </source>
</evidence>
<protein>
    <submittedName>
        <fullName evidence="4">Uncharacterized protein</fullName>
    </submittedName>
</protein>
<organism evidence="4 5">
    <name type="scientific">Botrytis paeoniae</name>
    <dbReference type="NCBI Taxonomy" id="278948"/>
    <lineage>
        <taxon>Eukaryota</taxon>
        <taxon>Fungi</taxon>
        <taxon>Dikarya</taxon>
        <taxon>Ascomycota</taxon>
        <taxon>Pezizomycotina</taxon>
        <taxon>Leotiomycetes</taxon>
        <taxon>Helotiales</taxon>
        <taxon>Sclerotiniaceae</taxon>
        <taxon>Botrytis</taxon>
    </lineage>
</organism>
<feature type="region of interest" description="Disordered" evidence="1">
    <location>
        <begin position="256"/>
        <end position="283"/>
    </location>
</feature>
<keyword evidence="2" id="KW-0472">Membrane</keyword>
<sequence>MHFKSLAVAALSLVGMAVAQRPAGTSICDYYTTALFKDNTASNQKKLLVHVVNRALIGNIGDQPAPSIKVSGILTNGTYNGIKVNLLPYFNGELVSTNGGNKPLSVNFLDGGGADSLRNYQPANSDTTNQYSLLTHLYQYFGVLLSCSKQGGAGFPGYSGSASQYNVHKFMDLSDAEVNYFIEQVALSAASFGVSDSDLMIIGYSLQQSFGYRCLPPITIIPKQGSQLQSICTDITCPLAPKNTCAYYDHTVAKPNLSSSRSPGTGSSTGTRTNTSTATRTGNTTVSGTRIATIINGTNSQLGPVPTTVTNVTNPPLGLGPAMIANGVDSPLGPGSANNVNSTVAAAKPTQVTAGAATIGLSFAAIAGGFAAYFL</sequence>
<evidence type="ECO:0000256" key="3">
    <source>
        <dbReference type="SAM" id="SignalP"/>
    </source>
</evidence>
<reference evidence="4 5" key="1">
    <citation type="submission" date="2017-12" db="EMBL/GenBank/DDBJ databases">
        <title>Comparative genomics of Botrytis spp.</title>
        <authorList>
            <person name="Valero-Jimenez C.A."/>
            <person name="Tapia P."/>
            <person name="Veloso J."/>
            <person name="Silva-Moreno E."/>
            <person name="Staats M."/>
            <person name="Valdes J.H."/>
            <person name="Van Kan J.A.L."/>
        </authorList>
    </citation>
    <scope>NUCLEOTIDE SEQUENCE [LARGE SCALE GENOMIC DNA]</scope>
    <source>
        <strain evidence="4 5">Bp0003</strain>
    </source>
</reference>
<proteinExistence type="predicted"/>
<feature type="signal peptide" evidence="3">
    <location>
        <begin position="1"/>
        <end position="19"/>
    </location>
</feature>
<dbReference type="EMBL" id="PQXI01000234">
    <property type="protein sequence ID" value="TGO21174.1"/>
    <property type="molecule type" value="Genomic_DNA"/>
</dbReference>
<dbReference type="AlphaFoldDB" id="A0A4Z1F8W4"/>